<dbReference type="Proteomes" id="UP001345963">
    <property type="component" value="Unassembled WGS sequence"/>
</dbReference>
<reference evidence="1 2" key="1">
    <citation type="submission" date="2021-07" db="EMBL/GenBank/DDBJ databases">
        <authorList>
            <person name="Palmer J.M."/>
        </authorList>
    </citation>
    <scope>NUCLEOTIDE SEQUENCE [LARGE SCALE GENOMIC DNA]</scope>
    <source>
        <strain evidence="1 2">AT_MEX2019</strain>
        <tissue evidence="1">Muscle</tissue>
    </source>
</reference>
<comment type="caution">
    <text evidence="1">The sequence shown here is derived from an EMBL/GenBank/DDBJ whole genome shotgun (WGS) entry which is preliminary data.</text>
</comment>
<gene>
    <name evidence="1" type="ORF">ATANTOWER_015128</name>
</gene>
<evidence type="ECO:0000313" key="2">
    <source>
        <dbReference type="Proteomes" id="UP001345963"/>
    </source>
</evidence>
<evidence type="ECO:0000313" key="1">
    <source>
        <dbReference type="EMBL" id="MED6236850.1"/>
    </source>
</evidence>
<protein>
    <submittedName>
        <fullName evidence="1">Uncharacterized protein</fullName>
    </submittedName>
</protein>
<keyword evidence="2" id="KW-1185">Reference proteome</keyword>
<name>A0ABU7AHH7_9TELE</name>
<sequence length="70" mass="8014">MVSRFPVFIYLGVRNYMETVFGAIHVGVSVFTTCMKTNKCCYGISRVFILWFKLVSPTSLLKTLQRKGTK</sequence>
<proteinExistence type="predicted"/>
<organism evidence="1 2">
    <name type="scientific">Ataeniobius toweri</name>
    <dbReference type="NCBI Taxonomy" id="208326"/>
    <lineage>
        <taxon>Eukaryota</taxon>
        <taxon>Metazoa</taxon>
        <taxon>Chordata</taxon>
        <taxon>Craniata</taxon>
        <taxon>Vertebrata</taxon>
        <taxon>Euteleostomi</taxon>
        <taxon>Actinopterygii</taxon>
        <taxon>Neopterygii</taxon>
        <taxon>Teleostei</taxon>
        <taxon>Neoteleostei</taxon>
        <taxon>Acanthomorphata</taxon>
        <taxon>Ovalentaria</taxon>
        <taxon>Atherinomorphae</taxon>
        <taxon>Cyprinodontiformes</taxon>
        <taxon>Goodeidae</taxon>
        <taxon>Ataeniobius</taxon>
    </lineage>
</organism>
<dbReference type="EMBL" id="JAHUTI010012976">
    <property type="protein sequence ID" value="MED6236850.1"/>
    <property type="molecule type" value="Genomic_DNA"/>
</dbReference>
<accession>A0ABU7AHH7</accession>